<name>A0A5M3X8X8_9ACTN</name>
<sequence>MLSPGAQVRFRVTKGDKVGSSWSVQTSKGKGDVYVLHREGAQQIKTSFHESGQWHFSVMPEGQKRLGENESSYLGVVKEHTEFASGWLHAMRITVPRSELRDGYEEQVREKTVVEVPADPEMDVVSIDIFLGDSNAIPVRIEHSLLIAHMERGDGGQVAILARPMLLDEPLHIGLAEQISQIRDGLRDQGWNGTSLTRAVIIGHDDSRGFHRQIEVAIDPDPA</sequence>
<reference evidence="1 2" key="1">
    <citation type="submission" date="2019-10" db="EMBL/GenBank/DDBJ databases">
        <title>Whole genome shotgun sequence of Acrocarpospora macrocephala NBRC 16266.</title>
        <authorList>
            <person name="Ichikawa N."/>
            <person name="Kimura A."/>
            <person name="Kitahashi Y."/>
            <person name="Komaki H."/>
            <person name="Oguchi A."/>
        </authorList>
    </citation>
    <scope>NUCLEOTIDE SEQUENCE [LARGE SCALE GENOMIC DNA]</scope>
    <source>
        <strain evidence="1 2">NBRC 16266</strain>
    </source>
</reference>
<accession>A0A5M3X8X8</accession>
<dbReference type="Proteomes" id="UP000331127">
    <property type="component" value="Unassembled WGS sequence"/>
</dbReference>
<comment type="caution">
    <text evidence="1">The sequence shown here is derived from an EMBL/GenBank/DDBJ whole genome shotgun (WGS) entry which is preliminary data.</text>
</comment>
<dbReference type="AlphaFoldDB" id="A0A5M3X8X8"/>
<protein>
    <submittedName>
        <fullName evidence="1">Uncharacterized protein</fullName>
    </submittedName>
</protein>
<evidence type="ECO:0000313" key="2">
    <source>
        <dbReference type="Proteomes" id="UP000331127"/>
    </source>
</evidence>
<evidence type="ECO:0000313" key="1">
    <source>
        <dbReference type="EMBL" id="GES16619.1"/>
    </source>
</evidence>
<gene>
    <name evidence="1" type="ORF">Amac_102170</name>
</gene>
<proteinExistence type="predicted"/>
<organism evidence="1 2">
    <name type="scientific">Acrocarpospora macrocephala</name>
    <dbReference type="NCBI Taxonomy" id="150177"/>
    <lineage>
        <taxon>Bacteria</taxon>
        <taxon>Bacillati</taxon>
        <taxon>Actinomycetota</taxon>
        <taxon>Actinomycetes</taxon>
        <taxon>Streptosporangiales</taxon>
        <taxon>Streptosporangiaceae</taxon>
        <taxon>Acrocarpospora</taxon>
    </lineage>
</organism>
<dbReference type="EMBL" id="BLAE01000108">
    <property type="protein sequence ID" value="GES16619.1"/>
    <property type="molecule type" value="Genomic_DNA"/>
</dbReference>
<keyword evidence="2" id="KW-1185">Reference proteome</keyword>